<proteinExistence type="predicted"/>
<dbReference type="Gene3D" id="3.30.465.10">
    <property type="match status" value="1"/>
</dbReference>
<dbReference type="SUPFAM" id="SSF55103">
    <property type="entry name" value="FAD-linked oxidases, C-terminal domain"/>
    <property type="match status" value="1"/>
</dbReference>
<comment type="cofactor">
    <cofactor evidence="1">
        <name>FAD</name>
        <dbReference type="ChEBI" id="CHEBI:57692"/>
    </cofactor>
</comment>
<dbReference type="Gene3D" id="1.10.45.10">
    <property type="entry name" value="Vanillyl-alcohol Oxidase, Chain A, domain 4"/>
    <property type="match status" value="1"/>
</dbReference>
<keyword evidence="3" id="KW-0274">FAD</keyword>
<dbReference type="InterPro" id="IPR016171">
    <property type="entry name" value="Vanillyl_alc_oxidase_C-sub2"/>
</dbReference>
<sequence length="430" mass="45222">MNLALLRADLTAISGEQYVREHPVDRHIYGQTPLLAVAPGSLEELAQTVARLAAEPVAIVPWGGGTQQTWGRPPARPFVVVETSRLNRILDYTPDDLTISVEAGMTLGALSAALAANGQMLPFDCPLPAQATIGGLLATAMDGPRRLGYGSARDLLIGIRVVEATGRISKAGGMVVKNVSGFDMMKLYLGSFGTLAIIASANFKLIPQPRAAASILCRAATPAPLWKLINAIAASQLVPVAVEYLEGFDVAGAPCAVAVRSEGLPAAVERHVRDVTAFAQQAGVSAEPLRDAAHEQLWNAINDAPQTATLAADEVVVRVTCLPADLSNAIAAARAAAQRANLPLQVTARALNGVAYLRVRGSAEALREWHAALLKAAPQTMLLAAPPALIAELPAFGTHIANLDLMRRIKQEFDPADLLNPGRFVVGQVA</sequence>
<evidence type="ECO:0000256" key="4">
    <source>
        <dbReference type="ARBA" id="ARBA00023002"/>
    </source>
</evidence>
<name>A0A178LVH2_9CHLR</name>
<evidence type="ECO:0000259" key="5">
    <source>
        <dbReference type="PROSITE" id="PS51387"/>
    </source>
</evidence>
<dbReference type="Pfam" id="PF01565">
    <property type="entry name" value="FAD_binding_4"/>
    <property type="match status" value="1"/>
</dbReference>
<evidence type="ECO:0000256" key="2">
    <source>
        <dbReference type="ARBA" id="ARBA00022630"/>
    </source>
</evidence>
<reference evidence="6 7" key="1">
    <citation type="submission" date="2016-04" db="EMBL/GenBank/DDBJ databases">
        <title>Chloroflexus islandicus sp. nov., a thermophilic filamentous anoxygenic phototrophic bacterium from geyser Strokkur (Iceland).</title>
        <authorList>
            <person name="Gaisin V.A."/>
            <person name="Kalashnikov A.M."/>
            <person name="Sukhacheva M.V."/>
            <person name="Grouzdev D.S."/>
            <person name="Ivanov T.M."/>
            <person name="Kuznetsov B."/>
            <person name="Gorlenko V.M."/>
        </authorList>
    </citation>
    <scope>NUCLEOTIDE SEQUENCE [LARGE SCALE GENOMIC DNA]</scope>
    <source>
        <strain evidence="7">isl-2</strain>
    </source>
</reference>
<dbReference type="InterPro" id="IPR036318">
    <property type="entry name" value="FAD-bd_PCMH-like_sf"/>
</dbReference>
<dbReference type="Proteomes" id="UP000078287">
    <property type="component" value="Unassembled WGS sequence"/>
</dbReference>
<evidence type="ECO:0000313" key="7">
    <source>
        <dbReference type="Proteomes" id="UP000078287"/>
    </source>
</evidence>
<evidence type="ECO:0000256" key="3">
    <source>
        <dbReference type="ARBA" id="ARBA00022827"/>
    </source>
</evidence>
<evidence type="ECO:0000313" key="6">
    <source>
        <dbReference type="EMBL" id="OAN38244.1"/>
    </source>
</evidence>
<evidence type="ECO:0000256" key="1">
    <source>
        <dbReference type="ARBA" id="ARBA00001974"/>
    </source>
</evidence>
<dbReference type="GO" id="GO:0071949">
    <property type="term" value="F:FAD binding"/>
    <property type="evidence" value="ECO:0007669"/>
    <property type="project" value="InterPro"/>
</dbReference>
<dbReference type="InterPro" id="IPR016164">
    <property type="entry name" value="FAD-linked_Oxase-like_C"/>
</dbReference>
<dbReference type="EMBL" id="LWQS01000103">
    <property type="protein sequence ID" value="OAN38244.1"/>
    <property type="molecule type" value="Genomic_DNA"/>
</dbReference>
<dbReference type="Pfam" id="PF02913">
    <property type="entry name" value="FAD-oxidase_C"/>
    <property type="match status" value="1"/>
</dbReference>
<dbReference type="RefSeq" id="WP_066791215.1">
    <property type="nucleotide sequence ID" value="NZ_LWQS01000103.1"/>
</dbReference>
<dbReference type="PANTHER" id="PTHR11748">
    <property type="entry name" value="D-LACTATE DEHYDROGENASE"/>
    <property type="match status" value="1"/>
</dbReference>
<keyword evidence="2" id="KW-0285">Flavoprotein</keyword>
<accession>A0A178LVH2</accession>
<dbReference type="PROSITE" id="PS51387">
    <property type="entry name" value="FAD_PCMH"/>
    <property type="match status" value="1"/>
</dbReference>
<feature type="domain" description="FAD-binding PCMH-type" evidence="5">
    <location>
        <begin position="29"/>
        <end position="208"/>
    </location>
</feature>
<dbReference type="InterPro" id="IPR016166">
    <property type="entry name" value="FAD-bd_PCMH"/>
</dbReference>
<dbReference type="SUPFAM" id="SSF56176">
    <property type="entry name" value="FAD-binding/transporter-associated domain-like"/>
    <property type="match status" value="1"/>
</dbReference>
<dbReference type="STRING" id="1707952.A6A03_04975"/>
<dbReference type="PANTHER" id="PTHR11748:SF103">
    <property type="entry name" value="GLYCOLATE OXIDASE SUBUNIT GLCE"/>
    <property type="match status" value="1"/>
</dbReference>
<dbReference type="InterPro" id="IPR006094">
    <property type="entry name" value="Oxid_FAD_bind_N"/>
</dbReference>
<dbReference type="InterPro" id="IPR004113">
    <property type="entry name" value="FAD-bd_oxidored_4_C"/>
</dbReference>
<gene>
    <name evidence="6" type="ORF">A6A03_04975</name>
</gene>
<keyword evidence="7" id="KW-1185">Reference proteome</keyword>
<dbReference type="AlphaFoldDB" id="A0A178LVH2"/>
<dbReference type="GO" id="GO:0016491">
    <property type="term" value="F:oxidoreductase activity"/>
    <property type="evidence" value="ECO:0007669"/>
    <property type="project" value="UniProtKB-KW"/>
</dbReference>
<organism evidence="6 7">
    <name type="scientific">Chloroflexus islandicus</name>
    <dbReference type="NCBI Taxonomy" id="1707952"/>
    <lineage>
        <taxon>Bacteria</taxon>
        <taxon>Bacillati</taxon>
        <taxon>Chloroflexota</taxon>
        <taxon>Chloroflexia</taxon>
        <taxon>Chloroflexales</taxon>
        <taxon>Chloroflexineae</taxon>
        <taxon>Chloroflexaceae</taxon>
        <taxon>Chloroflexus</taxon>
    </lineage>
</organism>
<dbReference type="InterPro" id="IPR016169">
    <property type="entry name" value="FAD-bd_PCMH_sub2"/>
</dbReference>
<dbReference type="OrthoDB" id="9767256at2"/>
<keyword evidence="4" id="KW-0560">Oxidoreductase</keyword>
<protein>
    <submittedName>
        <fullName evidence="6">FAD-linked oxidase</fullName>
    </submittedName>
</protein>
<comment type="caution">
    <text evidence="6">The sequence shown here is derived from an EMBL/GenBank/DDBJ whole genome shotgun (WGS) entry which is preliminary data.</text>
</comment>